<evidence type="ECO:0000313" key="1">
    <source>
        <dbReference type="EMBL" id="OLF07004.1"/>
    </source>
</evidence>
<dbReference type="SUPFAM" id="SSF81301">
    <property type="entry name" value="Nucleotidyltransferase"/>
    <property type="match status" value="1"/>
</dbReference>
<dbReference type="Gene3D" id="3.30.460.40">
    <property type="match status" value="1"/>
</dbReference>
<sequence length="208" mass="23857">MVRTHTPWGVWEPATLTEVVALFSWLPVHWWVAGGHAIELAVGHPIRDHGDIDVLVLRRDQLAVRRALADWEWWAADPPGTLRPWQPGETLPPQVHDIWCRPTSQQPWRIQVMLDESHGTDWVSRRSARLRRPLATVGRTSADGTPYLAPEIQLFYKAEGLRPKDEIDFTAALPHLSADQRRWLHRAIADTYGVHPWSPRLRTAAPDR</sequence>
<organism evidence="1 2">
    <name type="scientific">Actinophytocola xinjiangensis</name>
    <dbReference type="NCBI Taxonomy" id="485602"/>
    <lineage>
        <taxon>Bacteria</taxon>
        <taxon>Bacillati</taxon>
        <taxon>Actinomycetota</taxon>
        <taxon>Actinomycetes</taxon>
        <taxon>Pseudonocardiales</taxon>
        <taxon>Pseudonocardiaceae</taxon>
    </lineage>
</organism>
<dbReference type="Pfam" id="PF10706">
    <property type="entry name" value="Aminoglyc_resit"/>
    <property type="match status" value="1"/>
</dbReference>
<evidence type="ECO:0000313" key="2">
    <source>
        <dbReference type="Proteomes" id="UP000185696"/>
    </source>
</evidence>
<comment type="caution">
    <text evidence="1">The sequence shown here is derived from an EMBL/GenBank/DDBJ whole genome shotgun (WGS) entry which is preliminary data.</text>
</comment>
<dbReference type="Proteomes" id="UP000185696">
    <property type="component" value="Unassembled WGS sequence"/>
</dbReference>
<keyword evidence="2" id="KW-1185">Reference proteome</keyword>
<proteinExistence type="predicted"/>
<dbReference type="InterPro" id="IPR043519">
    <property type="entry name" value="NT_sf"/>
</dbReference>
<dbReference type="RefSeq" id="WP_075136305.1">
    <property type="nucleotide sequence ID" value="NZ_MSIF01000018.1"/>
</dbReference>
<dbReference type="InterPro" id="IPR019646">
    <property type="entry name" value="Aminoglyc_AdlTrfase"/>
</dbReference>
<gene>
    <name evidence="1" type="ORF">BLA60_29555</name>
</gene>
<protein>
    <submittedName>
        <fullName evidence="1">Amino acid transporter</fullName>
    </submittedName>
</protein>
<reference evidence="1 2" key="1">
    <citation type="submission" date="2016-12" db="EMBL/GenBank/DDBJ databases">
        <title>The draft genome sequence of Actinophytocola xinjiangensis.</title>
        <authorList>
            <person name="Wang W."/>
            <person name="Yuan L."/>
        </authorList>
    </citation>
    <scope>NUCLEOTIDE SEQUENCE [LARGE SCALE GENOMIC DNA]</scope>
    <source>
        <strain evidence="1 2">CGMCC 4.4663</strain>
    </source>
</reference>
<dbReference type="EMBL" id="MSIF01000018">
    <property type="protein sequence ID" value="OLF07004.1"/>
    <property type="molecule type" value="Genomic_DNA"/>
</dbReference>
<accession>A0A7Z1AV96</accession>
<dbReference type="AlphaFoldDB" id="A0A7Z1AV96"/>
<name>A0A7Z1AV96_9PSEU</name>
<dbReference type="OrthoDB" id="4539099at2"/>